<proteinExistence type="predicted"/>
<evidence type="ECO:0000313" key="1">
    <source>
        <dbReference type="EMBL" id="UXP33107.1"/>
    </source>
</evidence>
<protein>
    <submittedName>
        <fullName evidence="1">Uncharacterized protein</fullName>
    </submittedName>
</protein>
<sequence length="217" mass="25303">MIEHIKRLVVLLTLLQSIVMDLNAQILSKVNGEIDNMQLSLNDFADKDTLVLSINFNKIKGELVKIEIDNNLGEVYYESERWNGQIISLKKKTELDILFPKEASEKYPYWFITFGVRQKGLVKDYRYVIKRYAKILNSDYSGGDFEVSSRSNNVVLFRTEGGLIELKIRKEGRTVFESQYSEGSIVEFDLDNYGFGTYSIKYDTHYYSTEFEIDYLK</sequence>
<keyword evidence="2" id="KW-1185">Reference proteome</keyword>
<dbReference type="EMBL" id="CP106679">
    <property type="protein sequence ID" value="UXP33107.1"/>
    <property type="molecule type" value="Genomic_DNA"/>
</dbReference>
<name>A0ABY6CRG8_9BACT</name>
<reference evidence="1" key="1">
    <citation type="submission" date="2022-09" db="EMBL/GenBank/DDBJ databases">
        <title>Comparative genomics and taxonomic characterization of three novel marine species of genus Reichenbachiella exhibiting antioxidant and polysaccharide degradation activities.</title>
        <authorList>
            <person name="Muhammad N."/>
            <person name="Lee Y.-J."/>
            <person name="Ko J."/>
            <person name="Kim S.-G."/>
        </authorList>
    </citation>
    <scope>NUCLEOTIDE SEQUENCE</scope>
    <source>
        <strain evidence="1">BKB1-1</strain>
    </source>
</reference>
<evidence type="ECO:0000313" key="2">
    <source>
        <dbReference type="Proteomes" id="UP001065174"/>
    </source>
</evidence>
<accession>A0ABY6CRG8</accession>
<dbReference type="RefSeq" id="WP_262310536.1">
    <property type="nucleotide sequence ID" value="NZ_CP106679.1"/>
</dbReference>
<organism evidence="1 2">
    <name type="scientific">Reichenbachiella agarivorans</name>
    <dbReference type="NCBI Taxonomy" id="2979464"/>
    <lineage>
        <taxon>Bacteria</taxon>
        <taxon>Pseudomonadati</taxon>
        <taxon>Bacteroidota</taxon>
        <taxon>Cytophagia</taxon>
        <taxon>Cytophagales</taxon>
        <taxon>Reichenbachiellaceae</taxon>
        <taxon>Reichenbachiella</taxon>
    </lineage>
</organism>
<gene>
    <name evidence="1" type="ORF">N6H18_03960</name>
</gene>
<dbReference type="Proteomes" id="UP001065174">
    <property type="component" value="Chromosome"/>
</dbReference>